<reference evidence="1 2" key="1">
    <citation type="submission" date="2019-02" db="EMBL/GenBank/DDBJ databases">
        <title>Deep-cultivation of Planctomycetes and their phenomic and genomic characterization uncovers novel biology.</title>
        <authorList>
            <person name="Wiegand S."/>
            <person name="Jogler M."/>
            <person name="Boedeker C."/>
            <person name="Pinto D."/>
            <person name="Vollmers J."/>
            <person name="Rivas-Marin E."/>
            <person name="Kohn T."/>
            <person name="Peeters S.H."/>
            <person name="Heuer A."/>
            <person name="Rast P."/>
            <person name="Oberbeckmann S."/>
            <person name="Bunk B."/>
            <person name="Jeske O."/>
            <person name="Meyerdierks A."/>
            <person name="Storesund J.E."/>
            <person name="Kallscheuer N."/>
            <person name="Luecker S."/>
            <person name="Lage O.M."/>
            <person name="Pohl T."/>
            <person name="Merkel B.J."/>
            <person name="Hornburger P."/>
            <person name="Mueller R.-W."/>
            <person name="Bruemmer F."/>
            <person name="Labrenz M."/>
            <person name="Spormann A.M."/>
            <person name="Op den Camp H."/>
            <person name="Overmann J."/>
            <person name="Amann R."/>
            <person name="Jetten M.S.M."/>
            <person name="Mascher T."/>
            <person name="Medema M.H."/>
            <person name="Devos D.P."/>
            <person name="Kaster A.-K."/>
            <person name="Ovreas L."/>
            <person name="Rohde M."/>
            <person name="Galperin M.Y."/>
            <person name="Jogler C."/>
        </authorList>
    </citation>
    <scope>NUCLEOTIDE SEQUENCE [LARGE SCALE GENOMIC DNA]</scope>
    <source>
        <strain evidence="1 2">ElP</strain>
    </source>
</reference>
<name>A0A518H7X4_9BACT</name>
<evidence type="ECO:0000313" key="2">
    <source>
        <dbReference type="Proteomes" id="UP000317835"/>
    </source>
</evidence>
<dbReference type="KEGG" id="tpla:ElP_48990"/>
<gene>
    <name evidence="1" type="ORF">ElP_48990</name>
</gene>
<organism evidence="1 2">
    <name type="scientific">Tautonia plasticadhaerens</name>
    <dbReference type="NCBI Taxonomy" id="2527974"/>
    <lineage>
        <taxon>Bacteria</taxon>
        <taxon>Pseudomonadati</taxon>
        <taxon>Planctomycetota</taxon>
        <taxon>Planctomycetia</taxon>
        <taxon>Isosphaerales</taxon>
        <taxon>Isosphaeraceae</taxon>
        <taxon>Tautonia</taxon>
    </lineage>
</organism>
<dbReference type="RefSeq" id="WP_145274083.1">
    <property type="nucleotide sequence ID" value="NZ_CP036426.1"/>
</dbReference>
<accession>A0A518H7X4</accession>
<proteinExistence type="predicted"/>
<sequence length="189" mass="20904">MTCKFSNATHSPGPEFGEPWNQCDCPASDPLAKVQIVRDEEGWCLIVQDGPGHWSRVAGSFSSRREARMRVQQGIDLWATLGDSNGLPTRDRPQLCDPAGSGGDLASDRQQLIGSVQSLKDKLADMMRTLAGYLLITEDELRKATCTHYLMLLFDGRDVAQEAHEIDSQFRLLGELVWTLDAIDPGMVL</sequence>
<dbReference type="AlphaFoldDB" id="A0A518H7X4"/>
<keyword evidence="2" id="KW-1185">Reference proteome</keyword>
<protein>
    <submittedName>
        <fullName evidence="1">Uncharacterized protein</fullName>
    </submittedName>
</protein>
<evidence type="ECO:0000313" key="1">
    <source>
        <dbReference type="EMBL" id="QDV36968.1"/>
    </source>
</evidence>
<dbReference type="EMBL" id="CP036426">
    <property type="protein sequence ID" value="QDV36968.1"/>
    <property type="molecule type" value="Genomic_DNA"/>
</dbReference>
<dbReference type="Proteomes" id="UP000317835">
    <property type="component" value="Chromosome"/>
</dbReference>